<dbReference type="SMART" id="SM00388">
    <property type="entry name" value="HisKA"/>
    <property type="match status" value="1"/>
</dbReference>
<sequence>MLFSVPQFLVGLFLLIQGIVILIQNPRSPLHRAFFIMQFPVFLWLTSMGIASYSTQDAKTALLLAKIGFLGVTCIPIVAYTFSIYYTERWNQKKIMYAGWIITALIATFINNPILVTGVTLYQWGYYISLGPLGFAVVALFACAMFAFTYNLFIQYKTAELKERRWRLMALISGSLAFLAAMDFLPSFGIPFPFPPPGFLFVGTLITLMGYFIIRHRLSDITIILGKTIGYVLLTAVLFLIYVSIFLTLSPPNENTRVFFTRALLFIGTLYGFAFLKNKSQSLIDRLFFREKINFQSEISEFNKELRNLTHPETLLTTIFIFLKEKLRIESSVVLIFQPQEMRWNVYKNDDILRIQTTEATISREFQKFFIEHPELLDIRDLTPESKTNSILAKINKLLQSYNGRLALPLAHHSAFIGFIIIGKHSSLKEYSLRETLALNHLSVPFSIAWGNAKLYERVQNAGKLKDDFVSISSHQLRTPLTVIKWSLSLLQNIFKPTDPEAQDLLNTMDSSVEQMTTTINQLLEIARIEGESKKILLAPVQINELLTQVRAIYGPGMDRKKQRCDMKLPENQISVMAYKEYLTTALSILFDNAVKYTPINGAITCAIEKLKDRRCAVIRISDTGIGIPQYAHAHIFTKFFRAKNALSLRPDGSGLGLAYAKMLIEKQGGEIWFHSAEEKGTTFFISMPLAKSKR</sequence>
<dbReference type="Pfam" id="PF16927">
    <property type="entry name" value="HisKA_7TM"/>
    <property type="match status" value="1"/>
</dbReference>
<proteinExistence type="predicted"/>
<feature type="transmembrane region" description="Helical" evidence="7">
    <location>
        <begin position="133"/>
        <end position="154"/>
    </location>
</feature>
<feature type="transmembrane region" description="Helical" evidence="7">
    <location>
        <begin position="35"/>
        <end position="55"/>
    </location>
</feature>
<keyword evidence="7" id="KW-0472">Membrane</keyword>
<feature type="transmembrane region" description="Helical" evidence="7">
    <location>
        <begin position="197"/>
        <end position="214"/>
    </location>
</feature>
<keyword evidence="7" id="KW-0812">Transmembrane</keyword>
<feature type="transmembrane region" description="Helical" evidence="7">
    <location>
        <begin position="6"/>
        <end position="23"/>
    </location>
</feature>
<dbReference type="GO" id="GO:0000155">
    <property type="term" value="F:phosphorelay sensor kinase activity"/>
    <property type="evidence" value="ECO:0007669"/>
    <property type="project" value="InterPro"/>
</dbReference>
<dbReference type="InterPro" id="IPR036890">
    <property type="entry name" value="HATPase_C_sf"/>
</dbReference>
<keyword evidence="3" id="KW-0597">Phosphoprotein</keyword>
<evidence type="ECO:0000256" key="4">
    <source>
        <dbReference type="ARBA" id="ARBA00022679"/>
    </source>
</evidence>
<dbReference type="SUPFAM" id="SSF55781">
    <property type="entry name" value="GAF domain-like"/>
    <property type="match status" value="1"/>
</dbReference>
<feature type="transmembrane region" description="Helical" evidence="7">
    <location>
        <begin position="166"/>
        <end position="185"/>
    </location>
</feature>
<dbReference type="InterPro" id="IPR004358">
    <property type="entry name" value="Sig_transdc_His_kin-like_C"/>
</dbReference>
<dbReference type="PANTHER" id="PTHR43711:SF1">
    <property type="entry name" value="HISTIDINE KINASE 1"/>
    <property type="match status" value="1"/>
</dbReference>
<protein>
    <recommendedName>
        <fullName evidence="2">histidine kinase</fullName>
        <ecNumber evidence="2">2.7.13.3</ecNumber>
    </recommendedName>
</protein>
<dbReference type="PRINTS" id="PR00344">
    <property type="entry name" value="BCTRLSENSOR"/>
</dbReference>
<feature type="transmembrane region" description="Helical" evidence="7">
    <location>
        <begin position="97"/>
        <end position="121"/>
    </location>
</feature>
<evidence type="ECO:0000256" key="1">
    <source>
        <dbReference type="ARBA" id="ARBA00000085"/>
    </source>
</evidence>
<dbReference type="CDD" id="cd00082">
    <property type="entry name" value="HisKA"/>
    <property type="match status" value="1"/>
</dbReference>
<dbReference type="SMART" id="SM00387">
    <property type="entry name" value="HATPase_c"/>
    <property type="match status" value="1"/>
</dbReference>
<accession>A0A1G2A8E9</accession>
<evidence type="ECO:0000313" key="9">
    <source>
        <dbReference type="EMBL" id="OGY72965.1"/>
    </source>
</evidence>
<evidence type="ECO:0000256" key="3">
    <source>
        <dbReference type="ARBA" id="ARBA00022553"/>
    </source>
</evidence>
<evidence type="ECO:0000259" key="8">
    <source>
        <dbReference type="PROSITE" id="PS50109"/>
    </source>
</evidence>
<dbReference type="EMBL" id="MHJU01000019">
    <property type="protein sequence ID" value="OGY72965.1"/>
    <property type="molecule type" value="Genomic_DNA"/>
</dbReference>
<dbReference type="PANTHER" id="PTHR43711">
    <property type="entry name" value="TWO-COMPONENT HISTIDINE KINASE"/>
    <property type="match status" value="1"/>
</dbReference>
<dbReference type="InterPro" id="IPR050736">
    <property type="entry name" value="Sensor_HK_Regulatory"/>
</dbReference>
<dbReference type="InterPro" id="IPR003594">
    <property type="entry name" value="HATPase_dom"/>
</dbReference>
<organism evidence="9 10">
    <name type="scientific">Candidatus Jacksonbacteria bacterium RIFCSPLOWO2_02_FULL_44_20</name>
    <dbReference type="NCBI Taxonomy" id="1798460"/>
    <lineage>
        <taxon>Bacteria</taxon>
        <taxon>Candidatus Jacksoniibacteriota</taxon>
    </lineage>
</organism>
<keyword evidence="4" id="KW-0808">Transferase</keyword>
<dbReference type="Proteomes" id="UP000178315">
    <property type="component" value="Unassembled WGS sequence"/>
</dbReference>
<evidence type="ECO:0000256" key="2">
    <source>
        <dbReference type="ARBA" id="ARBA00012438"/>
    </source>
</evidence>
<dbReference type="InterPro" id="IPR031621">
    <property type="entry name" value="HisKA_7TM"/>
</dbReference>
<dbReference type="Pfam" id="PF00512">
    <property type="entry name" value="HisKA"/>
    <property type="match status" value="1"/>
</dbReference>
<dbReference type="Gene3D" id="3.30.450.40">
    <property type="match status" value="1"/>
</dbReference>
<dbReference type="InterPro" id="IPR029016">
    <property type="entry name" value="GAF-like_dom_sf"/>
</dbReference>
<dbReference type="Pfam" id="PF02518">
    <property type="entry name" value="HATPase_c"/>
    <property type="match status" value="1"/>
</dbReference>
<dbReference type="PROSITE" id="PS50109">
    <property type="entry name" value="HIS_KIN"/>
    <property type="match status" value="1"/>
</dbReference>
<reference evidence="9 10" key="1">
    <citation type="journal article" date="2016" name="Nat. Commun.">
        <title>Thousands of microbial genomes shed light on interconnected biogeochemical processes in an aquifer system.</title>
        <authorList>
            <person name="Anantharaman K."/>
            <person name="Brown C.T."/>
            <person name="Hug L.A."/>
            <person name="Sharon I."/>
            <person name="Castelle C.J."/>
            <person name="Probst A.J."/>
            <person name="Thomas B.C."/>
            <person name="Singh A."/>
            <person name="Wilkins M.J."/>
            <person name="Karaoz U."/>
            <person name="Brodie E.L."/>
            <person name="Williams K.H."/>
            <person name="Hubbard S.S."/>
            <person name="Banfield J.F."/>
        </authorList>
    </citation>
    <scope>NUCLEOTIDE SEQUENCE [LARGE SCALE GENOMIC DNA]</scope>
</reference>
<dbReference type="InterPro" id="IPR003661">
    <property type="entry name" value="HisK_dim/P_dom"/>
</dbReference>
<evidence type="ECO:0000256" key="6">
    <source>
        <dbReference type="ARBA" id="ARBA00023012"/>
    </source>
</evidence>
<comment type="catalytic activity">
    <reaction evidence="1">
        <text>ATP + protein L-histidine = ADP + protein N-phospho-L-histidine.</text>
        <dbReference type="EC" id="2.7.13.3"/>
    </reaction>
</comment>
<evidence type="ECO:0000256" key="5">
    <source>
        <dbReference type="ARBA" id="ARBA00022777"/>
    </source>
</evidence>
<feature type="transmembrane region" description="Helical" evidence="7">
    <location>
        <begin position="61"/>
        <end position="85"/>
    </location>
</feature>
<comment type="caution">
    <text evidence="9">The sequence shown here is derived from an EMBL/GenBank/DDBJ whole genome shotgun (WGS) entry which is preliminary data.</text>
</comment>
<dbReference type="CDD" id="cd00075">
    <property type="entry name" value="HATPase"/>
    <property type="match status" value="1"/>
</dbReference>
<keyword evidence="6" id="KW-0902">Two-component regulatory system</keyword>
<dbReference type="Gene3D" id="3.30.565.10">
    <property type="entry name" value="Histidine kinase-like ATPase, C-terminal domain"/>
    <property type="match status" value="1"/>
</dbReference>
<dbReference type="Gene3D" id="1.10.287.130">
    <property type="match status" value="1"/>
</dbReference>
<keyword evidence="5" id="KW-0418">Kinase</keyword>
<dbReference type="AlphaFoldDB" id="A0A1G2A8E9"/>
<feature type="domain" description="Histidine kinase" evidence="8">
    <location>
        <begin position="472"/>
        <end position="692"/>
    </location>
</feature>
<dbReference type="SUPFAM" id="SSF47384">
    <property type="entry name" value="Homodimeric domain of signal transducing histidine kinase"/>
    <property type="match status" value="1"/>
</dbReference>
<keyword evidence="7" id="KW-1133">Transmembrane helix</keyword>
<evidence type="ECO:0000256" key="7">
    <source>
        <dbReference type="SAM" id="Phobius"/>
    </source>
</evidence>
<dbReference type="InterPro" id="IPR005467">
    <property type="entry name" value="His_kinase_dom"/>
</dbReference>
<feature type="transmembrane region" description="Helical" evidence="7">
    <location>
        <begin position="221"/>
        <end position="247"/>
    </location>
</feature>
<name>A0A1G2A8E9_9BACT</name>
<evidence type="ECO:0000313" key="10">
    <source>
        <dbReference type="Proteomes" id="UP000178315"/>
    </source>
</evidence>
<feature type="transmembrane region" description="Helical" evidence="7">
    <location>
        <begin position="259"/>
        <end position="276"/>
    </location>
</feature>
<gene>
    <name evidence="9" type="ORF">A3H61_03990</name>
</gene>
<dbReference type="SUPFAM" id="SSF55874">
    <property type="entry name" value="ATPase domain of HSP90 chaperone/DNA topoisomerase II/histidine kinase"/>
    <property type="match status" value="1"/>
</dbReference>
<dbReference type="InterPro" id="IPR036097">
    <property type="entry name" value="HisK_dim/P_sf"/>
</dbReference>
<dbReference type="EC" id="2.7.13.3" evidence="2"/>